<dbReference type="GO" id="GO:0006950">
    <property type="term" value="P:response to stress"/>
    <property type="evidence" value="ECO:0007669"/>
    <property type="project" value="TreeGrafter"/>
</dbReference>
<name>A0A365PE27_9ACTN</name>
<sequence length="148" mass="16302">MDPDLRLEEQVCFALYAASRASTSAYRHALASVGLTYPQYLALLVLWEEDGLTVRQLGDRLLLDSGTLSPLLARLEHAGLVERSRSVGDGRSVDVHLTEAGGRLRAEAETIQCSLLDRVDMPQEDLVQLRTLAQRLVTSLEGVDRGDQ</sequence>
<dbReference type="AlphaFoldDB" id="A0A365PE27"/>
<evidence type="ECO:0000256" key="3">
    <source>
        <dbReference type="ARBA" id="ARBA00023015"/>
    </source>
</evidence>
<dbReference type="PANTHER" id="PTHR33164">
    <property type="entry name" value="TRANSCRIPTIONAL REGULATOR, MARR FAMILY"/>
    <property type="match status" value="1"/>
</dbReference>
<dbReference type="PANTHER" id="PTHR33164:SF5">
    <property type="entry name" value="ORGANIC HYDROPEROXIDE RESISTANCE TRANSCRIPTIONAL REGULATOR"/>
    <property type="match status" value="1"/>
</dbReference>
<dbReference type="Proteomes" id="UP001172702">
    <property type="component" value="Unassembled WGS sequence"/>
</dbReference>
<dbReference type="FunFam" id="1.10.10.10:FF:000163">
    <property type="entry name" value="MarR family transcriptional regulator"/>
    <property type="match status" value="1"/>
</dbReference>
<evidence type="ECO:0000313" key="7">
    <source>
        <dbReference type="EMBL" id="MDN4504796.1"/>
    </source>
</evidence>
<dbReference type="Gene3D" id="1.10.10.10">
    <property type="entry name" value="Winged helix-like DNA-binding domain superfamily/Winged helix DNA-binding domain"/>
    <property type="match status" value="1"/>
</dbReference>
<dbReference type="GO" id="GO:0003677">
    <property type="term" value="F:DNA binding"/>
    <property type="evidence" value="ECO:0007669"/>
    <property type="project" value="UniProtKB-KW"/>
</dbReference>
<dbReference type="Proteomes" id="UP000252187">
    <property type="component" value="Unassembled WGS sequence"/>
</dbReference>
<dbReference type="SUPFAM" id="SSF46785">
    <property type="entry name" value="Winged helix' DNA-binding domain"/>
    <property type="match status" value="1"/>
</dbReference>
<keyword evidence="10" id="KW-1185">Reference proteome</keyword>
<dbReference type="InterPro" id="IPR036388">
    <property type="entry name" value="WH-like_DNA-bd_sf"/>
</dbReference>
<keyword evidence="5" id="KW-0804">Transcription</keyword>
<dbReference type="EMBL" id="QNTT01000001">
    <property type="protein sequence ID" value="RBA41026.1"/>
    <property type="molecule type" value="Genomic_DNA"/>
</dbReference>
<dbReference type="EMBL" id="JAUHTB010000001">
    <property type="protein sequence ID" value="MDN4504796.1"/>
    <property type="molecule type" value="Genomic_DNA"/>
</dbReference>
<evidence type="ECO:0000256" key="4">
    <source>
        <dbReference type="ARBA" id="ARBA00023125"/>
    </source>
</evidence>
<proteinExistence type="predicted"/>
<organism evidence="8 9">
    <name type="scientific">Dietzia maris</name>
    <dbReference type="NCBI Taxonomy" id="37915"/>
    <lineage>
        <taxon>Bacteria</taxon>
        <taxon>Bacillati</taxon>
        <taxon>Actinomycetota</taxon>
        <taxon>Actinomycetes</taxon>
        <taxon>Mycobacteriales</taxon>
        <taxon>Dietziaceae</taxon>
        <taxon>Dietzia</taxon>
    </lineage>
</organism>
<keyword evidence="3" id="KW-0805">Transcription regulation</keyword>
<keyword evidence="2" id="KW-0963">Cytoplasm</keyword>
<evidence type="ECO:0000256" key="5">
    <source>
        <dbReference type="ARBA" id="ARBA00023163"/>
    </source>
</evidence>
<evidence type="ECO:0000256" key="2">
    <source>
        <dbReference type="ARBA" id="ARBA00022490"/>
    </source>
</evidence>
<reference evidence="7 10" key="2">
    <citation type="submission" date="2023-07" db="EMBL/GenBank/DDBJ databases">
        <title>Strategy for survival of the halotoleranting strain Dietzia MX2 from the Yakshinskoe mineral salts deposit.</title>
        <authorList>
            <person name="Kharitonova M.A."/>
            <person name="Kupriyanova-Ashina F.G."/>
            <person name="Shakirov T.R."/>
            <person name="Vafina M.S."/>
            <person name="Ilinskaya O.N."/>
        </authorList>
    </citation>
    <scope>NUCLEOTIDE SEQUENCE [LARGE SCALE GENOMIC DNA]</scope>
    <source>
        <strain evidence="7 10">MX2</strain>
    </source>
</reference>
<protein>
    <submittedName>
        <fullName evidence="8">MarR family transcriptional regulator</fullName>
    </submittedName>
</protein>
<dbReference type="PROSITE" id="PS50995">
    <property type="entry name" value="HTH_MARR_2"/>
    <property type="match status" value="1"/>
</dbReference>
<comment type="subcellular location">
    <subcellularLocation>
        <location evidence="1">Cytoplasm</location>
    </subcellularLocation>
</comment>
<evidence type="ECO:0000313" key="8">
    <source>
        <dbReference type="EMBL" id="RBA41026.1"/>
    </source>
</evidence>
<evidence type="ECO:0000256" key="1">
    <source>
        <dbReference type="ARBA" id="ARBA00004496"/>
    </source>
</evidence>
<dbReference type="Pfam" id="PF01047">
    <property type="entry name" value="MarR"/>
    <property type="match status" value="1"/>
</dbReference>
<evidence type="ECO:0000259" key="6">
    <source>
        <dbReference type="PROSITE" id="PS50995"/>
    </source>
</evidence>
<accession>A0A365PE27</accession>
<reference evidence="8 9" key="1">
    <citation type="submission" date="2018-06" db="EMBL/GenBank/DDBJ databases">
        <title>Whole genome sequencing of four bacterial strains from South Shetland trench revealing bio-synthetic gene clusters.</title>
        <authorList>
            <person name="Abdel-Mageed W.M."/>
            <person name="Lehri B."/>
            <person name="Jarmusch S.A."/>
            <person name="Miranda K."/>
            <person name="Goodfellow M."/>
            <person name="Jaspars M."/>
            <person name="Karlyshev A.V."/>
        </authorList>
    </citation>
    <scope>NUCLEOTIDE SEQUENCE [LARGE SCALE GENOMIC DNA]</scope>
    <source>
        <strain evidence="8 9">SST1</strain>
    </source>
</reference>
<dbReference type="GO" id="GO:0005737">
    <property type="term" value="C:cytoplasm"/>
    <property type="evidence" value="ECO:0007669"/>
    <property type="project" value="UniProtKB-SubCell"/>
</dbReference>
<dbReference type="InterPro" id="IPR036390">
    <property type="entry name" value="WH_DNA-bd_sf"/>
</dbReference>
<dbReference type="InterPro" id="IPR000835">
    <property type="entry name" value="HTH_MarR-typ"/>
</dbReference>
<dbReference type="SMART" id="SM00347">
    <property type="entry name" value="HTH_MARR"/>
    <property type="match status" value="1"/>
</dbReference>
<dbReference type="PROSITE" id="PS01117">
    <property type="entry name" value="HTH_MARR_1"/>
    <property type="match status" value="1"/>
</dbReference>
<comment type="caution">
    <text evidence="8">The sequence shown here is derived from an EMBL/GenBank/DDBJ whole genome shotgun (WGS) entry which is preliminary data.</text>
</comment>
<evidence type="ECO:0000313" key="9">
    <source>
        <dbReference type="Proteomes" id="UP000252187"/>
    </source>
</evidence>
<keyword evidence="4" id="KW-0238">DNA-binding</keyword>
<dbReference type="InterPro" id="IPR039422">
    <property type="entry name" value="MarR/SlyA-like"/>
</dbReference>
<dbReference type="RefSeq" id="WP_069388879.1">
    <property type="nucleotide sequence ID" value="NZ_JAUHTB010000001.1"/>
</dbReference>
<feature type="domain" description="HTH marR-type" evidence="6">
    <location>
        <begin position="8"/>
        <end position="138"/>
    </location>
</feature>
<dbReference type="GO" id="GO:0003700">
    <property type="term" value="F:DNA-binding transcription factor activity"/>
    <property type="evidence" value="ECO:0007669"/>
    <property type="project" value="InterPro"/>
</dbReference>
<dbReference type="InterPro" id="IPR023187">
    <property type="entry name" value="Tscrpt_reg_MarR-type_CS"/>
</dbReference>
<gene>
    <name evidence="8" type="ORF">DQ226_00460</name>
    <name evidence="7" type="ORF">QYF62_01790</name>
</gene>
<evidence type="ECO:0000313" key="10">
    <source>
        <dbReference type="Proteomes" id="UP001172702"/>
    </source>
</evidence>